<keyword evidence="7" id="KW-1015">Disulfide bond</keyword>
<dbReference type="Proteomes" id="UP000198923">
    <property type="component" value="Unassembled WGS sequence"/>
</dbReference>
<dbReference type="GO" id="GO:0005576">
    <property type="term" value="C:extracellular region"/>
    <property type="evidence" value="ECO:0007669"/>
    <property type="project" value="UniProtKB-SubCell"/>
</dbReference>
<proteinExistence type="inferred from homology"/>
<dbReference type="PRINTS" id="PR00294">
    <property type="entry name" value="SSBTLNINHBTR"/>
</dbReference>
<evidence type="ECO:0000313" key="11">
    <source>
        <dbReference type="EMBL" id="SDI25101.1"/>
    </source>
</evidence>
<comment type="subcellular location">
    <subcellularLocation>
        <location evidence="1">Secreted</location>
    </subcellularLocation>
</comment>
<dbReference type="EMBL" id="FNCN01000040">
    <property type="protein sequence ID" value="SDI25101.1"/>
    <property type="molecule type" value="Genomic_DNA"/>
</dbReference>
<evidence type="ECO:0000256" key="7">
    <source>
        <dbReference type="ARBA" id="ARBA00023157"/>
    </source>
</evidence>
<dbReference type="InterPro" id="IPR036819">
    <property type="entry name" value="Subtilisin_inhibitor-like_sf"/>
</dbReference>
<accession>A0A1G8J1V4</accession>
<feature type="chain" id="PRO_5011701375" evidence="9">
    <location>
        <begin position="23"/>
        <end position="134"/>
    </location>
</feature>
<dbReference type="AlphaFoldDB" id="A0A1G8J1V4"/>
<dbReference type="SUPFAM" id="SSF55399">
    <property type="entry name" value="Subtilisin inhibitor"/>
    <property type="match status" value="1"/>
</dbReference>
<dbReference type="Pfam" id="PF00720">
    <property type="entry name" value="SSI"/>
    <property type="match status" value="1"/>
</dbReference>
<keyword evidence="9" id="KW-0732">Signal</keyword>
<evidence type="ECO:0000256" key="6">
    <source>
        <dbReference type="ARBA" id="ARBA00022900"/>
    </source>
</evidence>
<sequence length="134" mass="14138">MKKFKIAILAVAALSVAGPAAASVTPHAQSSLVLSVTVGTAAPNGPRPTPKVVTLRCDRDSGSHPTPRAACDLLRKVNGNAANLNVDPGGICTREYIPHTARLLGKWRGRPVSFEKTFGNRCEMIKTTGAVFTF</sequence>
<dbReference type="InterPro" id="IPR000691">
    <property type="entry name" value="Prot_inh_I16_SSI"/>
</dbReference>
<comment type="similarity">
    <text evidence="2 8">Belongs to the protease inhibitor I16 (SSI) family.</text>
</comment>
<dbReference type="STRING" id="504805.SAMN05421505_14048"/>
<organism evidence="11 12">
    <name type="scientific">Sinosporangium album</name>
    <dbReference type="NCBI Taxonomy" id="504805"/>
    <lineage>
        <taxon>Bacteria</taxon>
        <taxon>Bacillati</taxon>
        <taxon>Actinomycetota</taxon>
        <taxon>Actinomycetes</taxon>
        <taxon>Streptosporangiales</taxon>
        <taxon>Streptosporangiaceae</taxon>
        <taxon>Sinosporangium</taxon>
    </lineage>
</organism>
<gene>
    <name evidence="11" type="ORF">SAMN05421505_14048</name>
</gene>
<keyword evidence="12" id="KW-1185">Reference proteome</keyword>
<dbReference type="InterPro" id="IPR023549">
    <property type="entry name" value="Subtilisin_inhibitor"/>
</dbReference>
<dbReference type="GO" id="GO:0004867">
    <property type="term" value="F:serine-type endopeptidase inhibitor activity"/>
    <property type="evidence" value="ECO:0007669"/>
    <property type="project" value="UniProtKB-KW"/>
</dbReference>
<keyword evidence="6 8" id="KW-0722">Serine protease inhibitor</keyword>
<name>A0A1G8J1V4_9ACTN</name>
<keyword evidence="4" id="KW-0964">Secreted</keyword>
<evidence type="ECO:0000256" key="1">
    <source>
        <dbReference type="ARBA" id="ARBA00004613"/>
    </source>
</evidence>
<evidence type="ECO:0000259" key="10">
    <source>
        <dbReference type="Pfam" id="PF00720"/>
    </source>
</evidence>
<evidence type="ECO:0000313" key="12">
    <source>
        <dbReference type="Proteomes" id="UP000198923"/>
    </source>
</evidence>
<evidence type="ECO:0000256" key="9">
    <source>
        <dbReference type="SAM" id="SignalP"/>
    </source>
</evidence>
<protein>
    <submittedName>
        <fullName evidence="11">Subtilisin inhibitor-like</fullName>
    </submittedName>
</protein>
<comment type="subunit">
    <text evidence="3">Homodimer.</text>
</comment>
<dbReference type="Gene3D" id="3.30.350.10">
    <property type="entry name" value="Subtilisin inhibitor-like"/>
    <property type="match status" value="1"/>
</dbReference>
<evidence type="ECO:0000256" key="2">
    <source>
        <dbReference type="ARBA" id="ARBA00010472"/>
    </source>
</evidence>
<feature type="domain" description="Subtilisin inhibitor" evidence="10">
    <location>
        <begin position="29"/>
        <end position="120"/>
    </location>
</feature>
<evidence type="ECO:0000256" key="3">
    <source>
        <dbReference type="ARBA" id="ARBA00011738"/>
    </source>
</evidence>
<evidence type="ECO:0000256" key="8">
    <source>
        <dbReference type="RuleBase" id="RU003471"/>
    </source>
</evidence>
<feature type="signal peptide" evidence="9">
    <location>
        <begin position="1"/>
        <end position="22"/>
    </location>
</feature>
<keyword evidence="5 8" id="KW-0646">Protease inhibitor</keyword>
<reference evidence="11 12" key="1">
    <citation type="submission" date="2016-10" db="EMBL/GenBank/DDBJ databases">
        <authorList>
            <person name="de Groot N.N."/>
        </authorList>
    </citation>
    <scope>NUCLEOTIDE SEQUENCE [LARGE SCALE GENOMIC DNA]</scope>
    <source>
        <strain evidence="11 12">CPCC 201354</strain>
    </source>
</reference>
<evidence type="ECO:0000256" key="5">
    <source>
        <dbReference type="ARBA" id="ARBA00022690"/>
    </source>
</evidence>
<evidence type="ECO:0000256" key="4">
    <source>
        <dbReference type="ARBA" id="ARBA00022525"/>
    </source>
</evidence>